<evidence type="ECO:0000256" key="2">
    <source>
        <dbReference type="SAM" id="MobiDB-lite"/>
    </source>
</evidence>
<dbReference type="InterPro" id="IPR018466">
    <property type="entry name" value="Kre9/Knh1-like_N"/>
</dbReference>
<evidence type="ECO:0000313" key="6">
    <source>
        <dbReference type="Proteomes" id="UP001150266"/>
    </source>
</evidence>
<evidence type="ECO:0000313" key="5">
    <source>
        <dbReference type="EMBL" id="KAJ4490371.1"/>
    </source>
</evidence>
<proteinExistence type="predicted"/>
<dbReference type="Proteomes" id="UP001150266">
    <property type="component" value="Unassembled WGS sequence"/>
</dbReference>
<feature type="domain" description="Yeast cell wall synthesis Kre9/Knh1-like N-terminal" evidence="4">
    <location>
        <begin position="31"/>
        <end position="128"/>
    </location>
</feature>
<dbReference type="GO" id="GO:0042546">
    <property type="term" value="P:cell wall biogenesis"/>
    <property type="evidence" value="ECO:0007669"/>
    <property type="project" value="InterPro"/>
</dbReference>
<feature type="region of interest" description="Disordered" evidence="2">
    <location>
        <begin position="203"/>
        <end position="231"/>
    </location>
</feature>
<dbReference type="PANTHER" id="PTHR28154:SF1">
    <property type="entry name" value="CELL WALL SYNTHESIS PROTEIN KNH1-RELATED"/>
    <property type="match status" value="1"/>
</dbReference>
<feature type="chain" id="PRO_5040916766" description="Yeast cell wall synthesis Kre9/Knh1-like N-terminal domain-containing protein" evidence="3">
    <location>
        <begin position="26"/>
        <end position="254"/>
    </location>
</feature>
<evidence type="ECO:0000256" key="3">
    <source>
        <dbReference type="SAM" id="SignalP"/>
    </source>
</evidence>
<keyword evidence="6" id="KW-1185">Reference proteome</keyword>
<protein>
    <recommendedName>
        <fullName evidence="4">Yeast cell wall synthesis Kre9/Knh1-like N-terminal domain-containing protein</fullName>
    </recommendedName>
</protein>
<feature type="signal peptide" evidence="3">
    <location>
        <begin position="1"/>
        <end position="25"/>
    </location>
</feature>
<dbReference type="InterPro" id="IPR045328">
    <property type="entry name" value="Kre9/Knh1"/>
</dbReference>
<dbReference type="PANTHER" id="PTHR28154">
    <property type="entry name" value="CELL WALL SYNTHESIS PROTEIN KNH1-RELATED"/>
    <property type="match status" value="1"/>
</dbReference>
<dbReference type="GO" id="GO:0006078">
    <property type="term" value="P:(1-&gt;6)-beta-D-glucan biosynthetic process"/>
    <property type="evidence" value="ECO:0007669"/>
    <property type="project" value="InterPro"/>
</dbReference>
<sequence length="254" mass="25858">MCHFFFFKALALALVALDAFIAVQASLYIIQPSQGSICSGGSPCTVQWLDDGTNPLNSQIGVTTCGLYTGDMQLVQTIEPVDVTGVQSFTFTPIPDAGPDSNDYYIAFTSTSLEINGTKYTSYSPFFSLNNMTGSFSSPLASATSSIAIPSSLTGVDASSATSVLSTITVGTITTPLSPTSTPSATASSSRFSTLTSSSASATTTSTTSRVTSTSSSTSSSSASGATSSNGAASLRTASLPLFGIVSFAALLFL</sequence>
<name>A0A9W9AWI3_9AGAR</name>
<keyword evidence="1 3" id="KW-0732">Signal</keyword>
<dbReference type="OrthoDB" id="2432613at2759"/>
<dbReference type="Pfam" id="PF10342">
    <property type="entry name" value="Kre9_KNH"/>
    <property type="match status" value="1"/>
</dbReference>
<reference evidence="5" key="1">
    <citation type="submission" date="2022-08" db="EMBL/GenBank/DDBJ databases">
        <title>A Global Phylogenomic Analysis of the Shiitake Genus Lentinula.</title>
        <authorList>
            <consortium name="DOE Joint Genome Institute"/>
            <person name="Sierra-Patev S."/>
            <person name="Min B."/>
            <person name="Naranjo-Ortiz M."/>
            <person name="Looney B."/>
            <person name="Konkel Z."/>
            <person name="Slot J.C."/>
            <person name="Sakamoto Y."/>
            <person name="Steenwyk J.L."/>
            <person name="Rokas A."/>
            <person name="Carro J."/>
            <person name="Camarero S."/>
            <person name="Ferreira P."/>
            <person name="Molpeceres G."/>
            <person name="Ruiz-Duenas F.J."/>
            <person name="Serrano A."/>
            <person name="Henrissat B."/>
            <person name="Drula E."/>
            <person name="Hughes K.W."/>
            <person name="Mata J.L."/>
            <person name="Ishikawa N.K."/>
            <person name="Vargas-Isla R."/>
            <person name="Ushijima S."/>
            <person name="Smith C.A."/>
            <person name="Ahrendt S."/>
            <person name="Andreopoulos W."/>
            <person name="He G."/>
            <person name="Labutti K."/>
            <person name="Lipzen A."/>
            <person name="Ng V."/>
            <person name="Riley R."/>
            <person name="Sandor L."/>
            <person name="Barry K."/>
            <person name="Martinez A.T."/>
            <person name="Xiao Y."/>
            <person name="Gibbons J.G."/>
            <person name="Terashima K."/>
            <person name="Grigoriev I.V."/>
            <person name="Hibbett D.S."/>
        </authorList>
    </citation>
    <scope>NUCLEOTIDE SEQUENCE</scope>
    <source>
        <strain evidence="5">JLM2183</strain>
    </source>
</reference>
<comment type="caution">
    <text evidence="5">The sequence shown here is derived from an EMBL/GenBank/DDBJ whole genome shotgun (WGS) entry which is preliminary data.</text>
</comment>
<gene>
    <name evidence="5" type="ORF">J3R30DRAFT_3421194</name>
</gene>
<accession>A0A9W9AWI3</accession>
<organism evidence="5 6">
    <name type="scientific">Lentinula aciculospora</name>
    <dbReference type="NCBI Taxonomy" id="153920"/>
    <lineage>
        <taxon>Eukaryota</taxon>
        <taxon>Fungi</taxon>
        <taxon>Dikarya</taxon>
        <taxon>Basidiomycota</taxon>
        <taxon>Agaricomycotina</taxon>
        <taxon>Agaricomycetes</taxon>
        <taxon>Agaricomycetidae</taxon>
        <taxon>Agaricales</taxon>
        <taxon>Marasmiineae</taxon>
        <taxon>Omphalotaceae</taxon>
        <taxon>Lentinula</taxon>
    </lineage>
</organism>
<dbReference type="EMBL" id="JAOTPV010000001">
    <property type="protein sequence ID" value="KAJ4490371.1"/>
    <property type="molecule type" value="Genomic_DNA"/>
</dbReference>
<dbReference type="AlphaFoldDB" id="A0A9W9AWI3"/>
<evidence type="ECO:0000259" key="4">
    <source>
        <dbReference type="Pfam" id="PF10342"/>
    </source>
</evidence>
<evidence type="ECO:0000256" key="1">
    <source>
        <dbReference type="ARBA" id="ARBA00022729"/>
    </source>
</evidence>